<sequence length="141" mass="15376">MAYTLKLLFLAVLLVMTIEPMVTAARPLDPRPSSLVGRLKLDDESSTCWDSLMQLQSCTGELILFFLNGETYLGHGCCQAIHTIGNQCWPTMIDALGFTTEESDILQGYCDHEFDHFSTPSSPPSKGFVGPTGVVSTEIGV</sequence>
<evidence type="ECO:0000256" key="6">
    <source>
        <dbReference type="ARBA" id="ARBA00023329"/>
    </source>
</evidence>
<evidence type="ECO:0000256" key="7">
    <source>
        <dbReference type="ARBA" id="ARBA00034457"/>
    </source>
</evidence>
<keyword evidence="3" id="KW-0964">Secreted</keyword>
<evidence type="ECO:0000256" key="8">
    <source>
        <dbReference type="ARBA" id="ARBA00034484"/>
    </source>
</evidence>
<evidence type="ECO:0000256" key="1">
    <source>
        <dbReference type="ARBA" id="ARBA00004541"/>
    </source>
</evidence>
<name>A0A1Q3CBI8_CEPFO</name>
<dbReference type="GO" id="GO:0009567">
    <property type="term" value="P:double fertilization forming a zygote and endosperm"/>
    <property type="evidence" value="ECO:0007669"/>
    <property type="project" value="InterPro"/>
</dbReference>
<evidence type="ECO:0000259" key="10">
    <source>
        <dbReference type="Pfam" id="PF05617"/>
    </source>
</evidence>
<dbReference type="InParanoid" id="A0A1Q3CBI8"/>
<dbReference type="GO" id="GO:2000008">
    <property type="term" value="P:regulation of protein localization to cell surface"/>
    <property type="evidence" value="ECO:0007669"/>
    <property type="project" value="UniProtKB-ARBA"/>
</dbReference>
<evidence type="ECO:0000256" key="2">
    <source>
        <dbReference type="ARBA" id="ARBA00004613"/>
    </source>
</evidence>
<comment type="caution">
    <text evidence="11">The sequence shown here is derived from an EMBL/GenBank/DDBJ whole genome shotgun (WGS) entry which is preliminary data.</text>
</comment>
<dbReference type="InterPro" id="IPR008502">
    <property type="entry name" value="Prolamin-like"/>
</dbReference>
<dbReference type="STRING" id="3775.A0A1Q3CBI8"/>
<feature type="domain" description="Prolamin-like" evidence="10">
    <location>
        <begin position="47"/>
        <end position="111"/>
    </location>
</feature>
<feature type="signal peptide" evidence="9">
    <location>
        <begin position="1"/>
        <end position="24"/>
    </location>
</feature>
<dbReference type="Proteomes" id="UP000187406">
    <property type="component" value="Unassembled WGS sequence"/>
</dbReference>
<dbReference type="AlphaFoldDB" id="A0A1Q3CBI8"/>
<keyword evidence="6" id="KW-0968">Cytoplasmic vesicle</keyword>
<keyword evidence="12" id="KW-1185">Reference proteome</keyword>
<dbReference type="OrthoDB" id="776947at2759"/>
<dbReference type="EMBL" id="BDDD01001651">
    <property type="protein sequence ID" value="GAV77605.1"/>
    <property type="molecule type" value="Genomic_DNA"/>
</dbReference>
<feature type="chain" id="PRO_5012388319" evidence="9">
    <location>
        <begin position="25"/>
        <end position="141"/>
    </location>
</feature>
<dbReference type="GO" id="GO:0080155">
    <property type="term" value="P:regulation of double fertilization forming a zygote and endosperm"/>
    <property type="evidence" value="ECO:0007669"/>
    <property type="project" value="UniProtKB-ARBA"/>
</dbReference>
<evidence type="ECO:0000256" key="4">
    <source>
        <dbReference type="ARBA" id="ARBA00022729"/>
    </source>
</evidence>
<accession>A0A1Q3CBI8</accession>
<proteinExistence type="inferred from homology"/>
<evidence type="ECO:0000256" key="9">
    <source>
        <dbReference type="SAM" id="SignalP"/>
    </source>
</evidence>
<gene>
    <name evidence="11" type="ORF">CFOL_v3_21076</name>
</gene>
<evidence type="ECO:0000256" key="5">
    <source>
        <dbReference type="ARBA" id="ARBA00023279"/>
    </source>
</evidence>
<dbReference type="PANTHER" id="PTHR35293:SF1">
    <property type="entry name" value="EGG CELL-SECRETED PROTEIN 1.5"/>
    <property type="match status" value="1"/>
</dbReference>
<organism evidence="11 12">
    <name type="scientific">Cephalotus follicularis</name>
    <name type="common">Albany pitcher plant</name>
    <dbReference type="NCBI Taxonomy" id="3775"/>
    <lineage>
        <taxon>Eukaryota</taxon>
        <taxon>Viridiplantae</taxon>
        <taxon>Streptophyta</taxon>
        <taxon>Embryophyta</taxon>
        <taxon>Tracheophyta</taxon>
        <taxon>Spermatophyta</taxon>
        <taxon>Magnoliopsida</taxon>
        <taxon>eudicotyledons</taxon>
        <taxon>Gunneridae</taxon>
        <taxon>Pentapetalae</taxon>
        <taxon>rosids</taxon>
        <taxon>fabids</taxon>
        <taxon>Oxalidales</taxon>
        <taxon>Cephalotaceae</taxon>
        <taxon>Cephalotus</taxon>
    </lineage>
</organism>
<dbReference type="Pfam" id="PF05617">
    <property type="entry name" value="Prolamin_like"/>
    <property type="match status" value="1"/>
</dbReference>
<dbReference type="PANTHER" id="PTHR35293">
    <property type="entry name" value="EGG CELL-SECRETED PROTEIN 1.5"/>
    <property type="match status" value="1"/>
</dbReference>
<dbReference type="GO" id="GO:0031410">
    <property type="term" value="C:cytoplasmic vesicle"/>
    <property type="evidence" value="ECO:0007669"/>
    <property type="project" value="UniProtKB-SubCell"/>
</dbReference>
<dbReference type="InterPro" id="IPR044711">
    <property type="entry name" value="EC11-15"/>
</dbReference>
<comment type="similarity">
    <text evidence="8">Belongs to the plant egg cell-secreted peptide family.</text>
</comment>
<keyword evidence="5" id="KW-0278">Fertilization</keyword>
<keyword evidence="4 9" id="KW-0732">Signal</keyword>
<protein>
    <submittedName>
        <fullName evidence="11">Prolamin_like domain-containing protein</fullName>
    </submittedName>
</protein>
<evidence type="ECO:0000256" key="3">
    <source>
        <dbReference type="ARBA" id="ARBA00022525"/>
    </source>
</evidence>
<dbReference type="GO" id="GO:0005576">
    <property type="term" value="C:extracellular region"/>
    <property type="evidence" value="ECO:0007669"/>
    <property type="project" value="UniProtKB-SubCell"/>
</dbReference>
<evidence type="ECO:0000313" key="11">
    <source>
        <dbReference type="EMBL" id="GAV77605.1"/>
    </source>
</evidence>
<reference evidence="12" key="1">
    <citation type="submission" date="2016-04" db="EMBL/GenBank/DDBJ databases">
        <title>Cephalotus genome sequencing.</title>
        <authorList>
            <person name="Fukushima K."/>
            <person name="Hasebe M."/>
            <person name="Fang X."/>
        </authorList>
    </citation>
    <scope>NUCLEOTIDE SEQUENCE [LARGE SCALE GENOMIC DNA]</scope>
    <source>
        <strain evidence="12">cv. St1</strain>
    </source>
</reference>
<comment type="subcellular location">
    <subcellularLocation>
        <location evidence="1">Cytoplasmic vesicle</location>
    </subcellularLocation>
    <subcellularLocation>
        <location evidence="2">Secreted</location>
    </subcellularLocation>
</comment>
<evidence type="ECO:0000313" key="12">
    <source>
        <dbReference type="Proteomes" id="UP000187406"/>
    </source>
</evidence>
<comment type="function">
    <text evidence="7">Involved in the regulation of gamete interactions during the double fertilization and to prevent multiple-pollen tube attraction; mediates the redistribution of the gamete fusogen HAP2/GCS1 to the cell surface after secretion upon sperm arrival.</text>
</comment>